<dbReference type="Pfam" id="PF01991">
    <property type="entry name" value="vATP-synt_E"/>
    <property type="match status" value="1"/>
</dbReference>
<comment type="caution">
    <text evidence="5">The sequence shown here is derived from an EMBL/GenBank/DDBJ whole genome shotgun (WGS) entry which is preliminary data.</text>
</comment>
<dbReference type="EMBL" id="JAAIJQ010000018">
    <property type="protein sequence ID" value="NEV61857.1"/>
    <property type="molecule type" value="Genomic_DNA"/>
</dbReference>
<dbReference type="AlphaFoldDB" id="A0A6M0JZU1"/>
<dbReference type="InterPro" id="IPR002842">
    <property type="entry name" value="ATPase_V1_Esu"/>
</dbReference>
<reference evidence="5 6" key="1">
    <citation type="submission" date="2020-02" db="EMBL/GenBank/DDBJ databases">
        <title>Genome sequences of Thiorhodococcus mannitoliphagus and Thiorhodococcus minor, purple sulfur photosynthetic bacteria in the gammaproteobacterial family, Chromatiaceae.</title>
        <authorList>
            <person name="Aviles F.A."/>
            <person name="Meyer T.E."/>
            <person name="Kyndt J.A."/>
        </authorList>
    </citation>
    <scope>NUCLEOTIDE SEQUENCE [LARGE SCALE GENOMIC DNA]</scope>
    <source>
        <strain evidence="5 6">DSM 11518</strain>
    </source>
</reference>
<evidence type="ECO:0000256" key="2">
    <source>
        <dbReference type="ARBA" id="ARBA00020756"/>
    </source>
</evidence>
<proteinExistence type="inferred from homology"/>
<keyword evidence="4" id="KW-0406">Ion transport</keyword>
<name>A0A6M0JZU1_9GAMM</name>
<dbReference type="Proteomes" id="UP000483379">
    <property type="component" value="Unassembled WGS sequence"/>
</dbReference>
<gene>
    <name evidence="5" type="ORF">G3446_08130</name>
</gene>
<dbReference type="InterPro" id="IPR038495">
    <property type="entry name" value="ATPase_E_C"/>
</dbReference>
<dbReference type="RefSeq" id="WP_164452333.1">
    <property type="nucleotide sequence ID" value="NZ_JAAIJQ010000018.1"/>
</dbReference>
<dbReference type="SUPFAM" id="SSF160527">
    <property type="entry name" value="V-type ATPase subunit E-like"/>
    <property type="match status" value="1"/>
</dbReference>
<organism evidence="5 6">
    <name type="scientific">Thiorhodococcus minor</name>
    <dbReference type="NCBI Taxonomy" id="57489"/>
    <lineage>
        <taxon>Bacteria</taxon>
        <taxon>Pseudomonadati</taxon>
        <taxon>Pseudomonadota</taxon>
        <taxon>Gammaproteobacteria</taxon>
        <taxon>Chromatiales</taxon>
        <taxon>Chromatiaceae</taxon>
        <taxon>Thiorhodococcus</taxon>
    </lineage>
</organism>
<comment type="similarity">
    <text evidence="1">Belongs to the V-ATPase E subunit family.</text>
</comment>
<evidence type="ECO:0000256" key="3">
    <source>
        <dbReference type="ARBA" id="ARBA00022448"/>
    </source>
</evidence>
<protein>
    <recommendedName>
        <fullName evidence="2">V-type ATP synthase subunit E</fullName>
    </recommendedName>
</protein>
<dbReference type="GO" id="GO:0046961">
    <property type="term" value="F:proton-transporting ATPase activity, rotational mechanism"/>
    <property type="evidence" value="ECO:0007669"/>
    <property type="project" value="InterPro"/>
</dbReference>
<evidence type="ECO:0000256" key="4">
    <source>
        <dbReference type="ARBA" id="ARBA00023065"/>
    </source>
</evidence>
<evidence type="ECO:0000313" key="6">
    <source>
        <dbReference type="Proteomes" id="UP000483379"/>
    </source>
</evidence>
<dbReference type="Gene3D" id="3.30.2320.30">
    <property type="entry name" value="ATP synthase, E subunit, C-terminal"/>
    <property type="match status" value="1"/>
</dbReference>
<keyword evidence="3" id="KW-0813">Transport</keyword>
<sequence>MNQVEELERAILARAEQLASEYRERANRSRDTILRDAAEKLRLREAREESIAKSLGERTFRQRVQASELKMQTQLDRVRWNLVQGVERRLADRMRAFMEDEETYGAWLEKLIIGAAELIEADHLVVNASTHDQHQLYTRWDLITKETPEGKRVRLAGKDDAIDTLGGVLIMSADQRIRIDHTFEGRLDRLRPKIQQMILERLLPGGFDTGNLFNG</sequence>
<dbReference type="GO" id="GO:0033178">
    <property type="term" value="C:proton-transporting two-sector ATPase complex, catalytic domain"/>
    <property type="evidence" value="ECO:0007669"/>
    <property type="project" value="InterPro"/>
</dbReference>
<evidence type="ECO:0000256" key="1">
    <source>
        <dbReference type="ARBA" id="ARBA00005901"/>
    </source>
</evidence>
<accession>A0A6M0JZU1</accession>
<evidence type="ECO:0000313" key="5">
    <source>
        <dbReference type="EMBL" id="NEV61857.1"/>
    </source>
</evidence>
<keyword evidence="6" id="KW-1185">Reference proteome</keyword>